<sequence length="322" mass="34634">MSGQLTHFRRRPTVAVVAPGHHAYWAVRIDATDGDSTAAVAEVDLRAGPYSPNLCSGGTAISSGNYSASYVAANAFDHTPMVPTIWASPAGQGVGSWIGYHFAAPVDIRAVGLRTRDDHYDQMPAGFTVIHSDDGVTWTEAWSITSGATDWEDREFRLFVDPAYTPPDHTDSPWGARRYWRLFVRDTAGSGGRVALAEIELRGESGGADLTGSGTASAYSYYSSYTPDLAFDDDVAGTSMWVSDENRLGWIQYDFGAGTEAAVEEVALTARDSSTYAPNQSPRDFDVLCSDDGATWTVAWQITGETGWSAGETRAFLDPALG</sequence>
<dbReference type="EMBL" id="FNCV01000011">
    <property type="protein sequence ID" value="SDH74029.1"/>
    <property type="molecule type" value="Genomic_DNA"/>
</dbReference>
<dbReference type="STRING" id="83401.SAMN05421742_11158"/>
<dbReference type="AlphaFoldDB" id="A0A1G8EWD6"/>
<gene>
    <name evidence="2" type="ORF">SAMN05421742_11158</name>
</gene>
<organism evidence="2 3">
    <name type="scientific">Roseospirillum parvum</name>
    <dbReference type="NCBI Taxonomy" id="83401"/>
    <lineage>
        <taxon>Bacteria</taxon>
        <taxon>Pseudomonadati</taxon>
        <taxon>Pseudomonadota</taxon>
        <taxon>Alphaproteobacteria</taxon>
        <taxon>Rhodospirillales</taxon>
        <taxon>Rhodospirillaceae</taxon>
        <taxon>Roseospirillum</taxon>
    </lineage>
</organism>
<dbReference type="PROSITE" id="PS50022">
    <property type="entry name" value="FA58C_3"/>
    <property type="match status" value="1"/>
</dbReference>
<dbReference type="OrthoDB" id="9134461at2"/>
<evidence type="ECO:0000313" key="2">
    <source>
        <dbReference type="EMBL" id="SDH74029.1"/>
    </source>
</evidence>
<dbReference type="RefSeq" id="WP_092621231.1">
    <property type="nucleotide sequence ID" value="NZ_FNCV01000011.1"/>
</dbReference>
<dbReference type="InterPro" id="IPR008979">
    <property type="entry name" value="Galactose-bd-like_sf"/>
</dbReference>
<feature type="domain" description="F5/8 type C" evidence="1">
    <location>
        <begin position="38"/>
        <end position="204"/>
    </location>
</feature>
<reference evidence="3" key="1">
    <citation type="submission" date="2016-10" db="EMBL/GenBank/DDBJ databases">
        <authorList>
            <person name="Varghese N."/>
            <person name="Submissions S."/>
        </authorList>
    </citation>
    <scope>NUCLEOTIDE SEQUENCE [LARGE SCALE GENOMIC DNA]</scope>
    <source>
        <strain evidence="3">930I</strain>
    </source>
</reference>
<accession>A0A1G8EWD6</accession>
<dbReference type="Proteomes" id="UP000217076">
    <property type="component" value="Unassembled WGS sequence"/>
</dbReference>
<dbReference type="SUPFAM" id="SSF49785">
    <property type="entry name" value="Galactose-binding domain-like"/>
    <property type="match status" value="2"/>
</dbReference>
<evidence type="ECO:0000313" key="3">
    <source>
        <dbReference type="Proteomes" id="UP000217076"/>
    </source>
</evidence>
<keyword evidence="3" id="KW-1185">Reference proteome</keyword>
<protein>
    <submittedName>
        <fullName evidence="2">F5/8 type C domain-containing protein</fullName>
    </submittedName>
</protein>
<evidence type="ECO:0000259" key="1">
    <source>
        <dbReference type="PROSITE" id="PS50022"/>
    </source>
</evidence>
<proteinExistence type="predicted"/>
<dbReference type="InterPro" id="IPR000421">
    <property type="entry name" value="FA58C"/>
</dbReference>
<name>A0A1G8EWD6_9PROT</name>
<dbReference type="Pfam" id="PF00754">
    <property type="entry name" value="F5_F8_type_C"/>
    <property type="match status" value="2"/>
</dbReference>
<dbReference type="Gene3D" id="2.60.120.260">
    <property type="entry name" value="Galactose-binding domain-like"/>
    <property type="match status" value="2"/>
</dbReference>